<dbReference type="HOGENOM" id="CLU_935939_0_0_5"/>
<keyword evidence="2 4" id="KW-0418">Kinase</keyword>
<organism evidence="4 5">
    <name type="scientific">Paracoccus aminophilus JCM 7686</name>
    <dbReference type="NCBI Taxonomy" id="1367847"/>
    <lineage>
        <taxon>Bacteria</taxon>
        <taxon>Pseudomonadati</taxon>
        <taxon>Pseudomonadota</taxon>
        <taxon>Alphaproteobacteria</taxon>
        <taxon>Rhodobacterales</taxon>
        <taxon>Paracoccaceae</taxon>
        <taxon>Paracoccus</taxon>
    </lineage>
</organism>
<dbReference type="Proteomes" id="UP000015480">
    <property type="component" value="Chromosome"/>
</dbReference>
<dbReference type="InterPro" id="IPR011611">
    <property type="entry name" value="PfkB_dom"/>
</dbReference>
<name>S5XMC6_PARAH</name>
<dbReference type="eggNOG" id="COG0524">
    <property type="taxonomic scope" value="Bacteria"/>
</dbReference>
<evidence type="ECO:0000256" key="1">
    <source>
        <dbReference type="ARBA" id="ARBA00022679"/>
    </source>
</evidence>
<dbReference type="GO" id="GO:0005829">
    <property type="term" value="C:cytosol"/>
    <property type="evidence" value="ECO:0007669"/>
    <property type="project" value="TreeGrafter"/>
</dbReference>
<dbReference type="PANTHER" id="PTHR10584">
    <property type="entry name" value="SUGAR KINASE"/>
    <property type="match status" value="1"/>
</dbReference>
<protein>
    <submittedName>
        <fullName evidence="4">Ribokinase-like domain-containing protein</fullName>
    </submittedName>
</protein>
<keyword evidence="1" id="KW-0808">Transferase</keyword>
<dbReference type="Pfam" id="PF00294">
    <property type="entry name" value="PfkB"/>
    <property type="match status" value="1"/>
</dbReference>
<dbReference type="AlphaFoldDB" id="S5XMC6"/>
<dbReference type="KEGG" id="pami:JCM7686_1353"/>
<dbReference type="STRING" id="1367847.JCM7686_1353"/>
<proteinExistence type="predicted"/>
<dbReference type="PANTHER" id="PTHR10584:SF166">
    <property type="entry name" value="RIBOKINASE"/>
    <property type="match status" value="1"/>
</dbReference>
<sequence>MTAASPPMTLRPRILCLGAMLWDVIGRSPVRQELGGDHAGIIVQRPGGVALNVALALAKNGLSPAILGAVGRDSSGDMLVREAERQGVVCRYLHRDCDGTDIYMAIEDSLNLVAAVADARALEAAGEAILAPLRDGRLGSAKAPFEGMIILDSNPPAEVLAGFASDPALQAAVLRIVPASPSKVARLDPLLTRPRTLFYLNRAEAEAIAGRPAASSAEAAEAVIARGAERVIVTDGPHPASEAMRAAPTHSATPHPVEIRRLTGAGDWLLAAHVKAESAGAPRDLALVTATAAAADYVSGKDPS</sequence>
<accession>S5XMC6</accession>
<gene>
    <name evidence="4" type="ORF">JCM7686_1353</name>
</gene>
<keyword evidence="5" id="KW-1185">Reference proteome</keyword>
<evidence type="ECO:0000259" key="3">
    <source>
        <dbReference type="Pfam" id="PF00294"/>
    </source>
</evidence>
<evidence type="ECO:0000256" key="2">
    <source>
        <dbReference type="ARBA" id="ARBA00022777"/>
    </source>
</evidence>
<feature type="domain" description="Carbohydrate kinase PfkB" evidence="3">
    <location>
        <begin position="13"/>
        <end position="295"/>
    </location>
</feature>
<dbReference type="InterPro" id="IPR029056">
    <property type="entry name" value="Ribokinase-like"/>
</dbReference>
<dbReference type="EMBL" id="CP006650">
    <property type="protein sequence ID" value="AGT08454.1"/>
    <property type="molecule type" value="Genomic_DNA"/>
</dbReference>
<dbReference type="GO" id="GO:0016301">
    <property type="term" value="F:kinase activity"/>
    <property type="evidence" value="ECO:0007669"/>
    <property type="project" value="UniProtKB-KW"/>
</dbReference>
<evidence type="ECO:0000313" key="4">
    <source>
        <dbReference type="EMBL" id="AGT08454.1"/>
    </source>
</evidence>
<dbReference type="PATRIC" id="fig|1367847.3.peg.1323"/>
<reference evidence="4 5" key="1">
    <citation type="journal article" date="2014" name="BMC Genomics">
        <title>Architecture and functions of a multipartite genome of the methylotrophic bacterium Paracoccus aminophilus JCM 7686, containing primary and secondary chromids.</title>
        <authorList>
            <person name="Dziewit L."/>
            <person name="Czarnecki J."/>
            <person name="Wibberg D."/>
            <person name="Radlinska M."/>
            <person name="Mrozek P."/>
            <person name="Szymczak M."/>
            <person name="Schluter A."/>
            <person name="Puhler A."/>
            <person name="Bartosik D."/>
        </authorList>
    </citation>
    <scope>NUCLEOTIDE SEQUENCE [LARGE SCALE GENOMIC DNA]</scope>
    <source>
        <strain evidence="4">JCM 7686</strain>
    </source>
</reference>
<dbReference type="SUPFAM" id="SSF53613">
    <property type="entry name" value="Ribokinase-like"/>
    <property type="match status" value="1"/>
</dbReference>
<dbReference type="Gene3D" id="3.40.1190.20">
    <property type="match status" value="1"/>
</dbReference>
<evidence type="ECO:0000313" key="5">
    <source>
        <dbReference type="Proteomes" id="UP000015480"/>
    </source>
</evidence>